<dbReference type="InterPro" id="IPR012132">
    <property type="entry name" value="GMC_OxRdtase"/>
</dbReference>
<dbReference type="EMBL" id="OC886836">
    <property type="protein sequence ID" value="CAD7644737.1"/>
    <property type="molecule type" value="Genomic_DNA"/>
</dbReference>
<evidence type="ECO:0000313" key="3">
    <source>
        <dbReference type="EMBL" id="CAD7644737.1"/>
    </source>
</evidence>
<dbReference type="GO" id="GO:0016614">
    <property type="term" value="F:oxidoreductase activity, acting on CH-OH group of donors"/>
    <property type="evidence" value="ECO:0007669"/>
    <property type="project" value="InterPro"/>
</dbReference>
<dbReference type="InterPro" id="IPR007867">
    <property type="entry name" value="GMC_OxRtase_C"/>
</dbReference>
<dbReference type="Proteomes" id="UP000759131">
    <property type="component" value="Unassembled WGS sequence"/>
</dbReference>
<evidence type="ECO:0000256" key="1">
    <source>
        <dbReference type="ARBA" id="ARBA00010790"/>
    </source>
</evidence>
<name>A0A7R9LN61_9ACAR</name>
<dbReference type="Gene3D" id="3.30.560.10">
    <property type="entry name" value="Glucose Oxidase, domain 3"/>
    <property type="match status" value="1"/>
</dbReference>
<proteinExistence type="inferred from homology"/>
<reference evidence="3" key="1">
    <citation type="submission" date="2020-11" db="EMBL/GenBank/DDBJ databases">
        <authorList>
            <person name="Tran Van P."/>
        </authorList>
    </citation>
    <scope>NUCLEOTIDE SEQUENCE</scope>
</reference>
<dbReference type="SUPFAM" id="SSF54373">
    <property type="entry name" value="FAD-linked reductases, C-terminal domain"/>
    <property type="match status" value="1"/>
</dbReference>
<dbReference type="Pfam" id="PF05199">
    <property type="entry name" value="GMC_oxred_C"/>
    <property type="match status" value="1"/>
</dbReference>
<dbReference type="Gene3D" id="3.50.50.60">
    <property type="entry name" value="FAD/NAD(P)-binding domain"/>
    <property type="match status" value="1"/>
</dbReference>
<accession>A0A7R9LN61</accession>
<feature type="non-terminal residue" evidence="3">
    <location>
        <position position="1"/>
    </location>
</feature>
<dbReference type="PANTHER" id="PTHR11552">
    <property type="entry name" value="GLUCOSE-METHANOL-CHOLINE GMC OXIDOREDUCTASE"/>
    <property type="match status" value="1"/>
</dbReference>
<dbReference type="OrthoDB" id="269227at2759"/>
<organism evidence="3">
    <name type="scientific">Medioppia subpectinata</name>
    <dbReference type="NCBI Taxonomy" id="1979941"/>
    <lineage>
        <taxon>Eukaryota</taxon>
        <taxon>Metazoa</taxon>
        <taxon>Ecdysozoa</taxon>
        <taxon>Arthropoda</taxon>
        <taxon>Chelicerata</taxon>
        <taxon>Arachnida</taxon>
        <taxon>Acari</taxon>
        <taxon>Acariformes</taxon>
        <taxon>Sarcoptiformes</taxon>
        <taxon>Oribatida</taxon>
        <taxon>Brachypylina</taxon>
        <taxon>Oppioidea</taxon>
        <taxon>Oppiidae</taxon>
        <taxon>Medioppia</taxon>
    </lineage>
</organism>
<sequence>GPRDHLQSLNIPVVADLPVGDNLHDMVFVPLYYRIDNSSLIDPLPYFTVENLYNLYTSASGPLAHHPDGITYINTRHNQRGLDWPDSMIISVVEYFGDSLNGTVSQYIDNSQLWSDYWRPYVGGYYMALDPVLARPVSRGTVRLNSSNPYGPPLVDPKYLTEKRDFETILDAVRLTVYITMKAPISGVTVFPPIPGCQLCDKRYICDDYLRCHVRQLARSYYNFVGTCRMGQSGDNKAVVDSRLRVRGVSNLRVVDASVIPEIPNGHTNAATIMIAERAAQFITQHN</sequence>
<dbReference type="AlphaFoldDB" id="A0A7R9LN61"/>
<dbReference type="EMBL" id="CAJPIZ010032261">
    <property type="protein sequence ID" value="CAG2120240.1"/>
    <property type="molecule type" value="Genomic_DNA"/>
</dbReference>
<dbReference type="InterPro" id="IPR036188">
    <property type="entry name" value="FAD/NAD-bd_sf"/>
</dbReference>
<dbReference type="GO" id="GO:0050660">
    <property type="term" value="F:flavin adenine dinucleotide binding"/>
    <property type="evidence" value="ECO:0007669"/>
    <property type="project" value="InterPro"/>
</dbReference>
<gene>
    <name evidence="3" type="ORF">OSB1V03_LOCUS20187</name>
</gene>
<evidence type="ECO:0000259" key="2">
    <source>
        <dbReference type="Pfam" id="PF05199"/>
    </source>
</evidence>
<keyword evidence="4" id="KW-1185">Reference proteome</keyword>
<evidence type="ECO:0000313" key="4">
    <source>
        <dbReference type="Proteomes" id="UP000759131"/>
    </source>
</evidence>
<dbReference type="PANTHER" id="PTHR11552:SF147">
    <property type="entry name" value="CHOLINE DEHYDROGENASE, MITOCHONDRIAL"/>
    <property type="match status" value="1"/>
</dbReference>
<dbReference type="SUPFAM" id="SSF51905">
    <property type="entry name" value="FAD/NAD(P)-binding domain"/>
    <property type="match status" value="1"/>
</dbReference>
<feature type="domain" description="Glucose-methanol-choline oxidoreductase C-terminal" evidence="2">
    <location>
        <begin position="136"/>
        <end position="276"/>
    </location>
</feature>
<protein>
    <recommendedName>
        <fullName evidence="2">Glucose-methanol-choline oxidoreductase C-terminal domain-containing protein</fullName>
    </recommendedName>
</protein>
<comment type="similarity">
    <text evidence="1">Belongs to the GMC oxidoreductase family.</text>
</comment>